<keyword evidence="7 8" id="KW-0413">Isomerase</keyword>
<dbReference type="FunFam" id="3.30.1360.40:FF:000002">
    <property type="entry name" value="DNA gyrase subunit A"/>
    <property type="match status" value="1"/>
</dbReference>
<evidence type="ECO:0000256" key="7">
    <source>
        <dbReference type="ARBA" id="ARBA00023235"/>
    </source>
</evidence>
<organism evidence="12 13">
    <name type="scientific">Paracidovorax wautersii</name>
    <dbReference type="NCBI Taxonomy" id="1177982"/>
    <lineage>
        <taxon>Bacteria</taxon>
        <taxon>Pseudomonadati</taxon>
        <taxon>Pseudomonadota</taxon>
        <taxon>Betaproteobacteria</taxon>
        <taxon>Burkholderiales</taxon>
        <taxon>Comamonadaceae</taxon>
        <taxon>Paracidovorax</taxon>
    </lineage>
</organism>
<comment type="subunit">
    <text evidence="8">Heterotetramer, composed of two GyrA and two GyrB chains. In the heterotetramer, GyrA contains the active site tyrosine that forms a transient covalent intermediate with DNA, while GyrB binds cofactors and catalyzes ATP hydrolysis.</text>
</comment>
<dbReference type="Gene3D" id="3.90.199.10">
    <property type="entry name" value="Topoisomerase II, domain 5"/>
    <property type="match status" value="1"/>
</dbReference>
<dbReference type="GO" id="GO:0034335">
    <property type="term" value="F:DNA negative supercoiling activity"/>
    <property type="evidence" value="ECO:0007669"/>
    <property type="project" value="UniProtKB-ARBA"/>
</dbReference>
<dbReference type="PANTHER" id="PTHR43493:SF5">
    <property type="entry name" value="DNA GYRASE SUBUNIT A, CHLOROPLASTIC_MITOCHONDRIAL"/>
    <property type="match status" value="1"/>
</dbReference>
<dbReference type="SMART" id="SM00434">
    <property type="entry name" value="TOP4c"/>
    <property type="match status" value="1"/>
</dbReference>
<comment type="catalytic activity">
    <reaction evidence="1 8 9">
        <text>ATP-dependent breakage, passage and rejoining of double-stranded DNA.</text>
        <dbReference type="EC" id="5.6.2.2"/>
    </reaction>
</comment>
<dbReference type="Gene3D" id="3.30.1360.40">
    <property type="match status" value="1"/>
</dbReference>
<sequence>MTQFAKETLPISLEEEMRRSYLDYAMSVIVGRALPDARDGLKPVHRRVLFAMHELNNDWNRPYKKSARIVGDVIGKYHPHGDSAVYDTIVRMAQDFSLRHMLVDGQGNFGSVDGDGAAAMRYTEIRLSKVAHEMLADIDRETVDFGPNYDGSEQEPLVLPARLPNLLVNGSAGIAVGMATNIPPHNLSEVVDACLHMLKNPDATLDELMEIIPAPDFPTAGIIYGLQGVREGYRTGRGRVVMRAKCHFEDIDKGARQAIIVDEIPYQVNKKNLLERIAELVHEKKIEGISHIQDESDKSGMRVVIELKRGEVPEVVLNNLYKQTQLQDTFGINMVALVVGGQPKLCNLHDLIHVFLQHRREVVTRRTIYNLRKARDRGHVLEGLAVALANIDEFIRIIRNAPTPPVAKTELMAKTWDSSLVREMLTRTREDGGAVNADDYRPESLEREFGLQNDGLYRLSETQAQEILNMRLQRLTGLEQDKIVAEYKEVMSEIEDLLDILAKPARVSTIIGDELTSLRTEFGQTKIGARRSVIEHNPQDLGTEDLITPTDMVVTLSHTGYIKSQPLSEYRAQRRGGRGKQATTTKEDDWVDQLFIANTHDWILCFSNRGRLYWLKVWEVPAGSRGSRGRPIVNMFPLQDGEKINVVLPLTGENRSFPTDRYIFMATSMGTVKKTALDEFSNPRKAGIIAVGLDEGDYLIGAALTDGQHDVMLFSDGGKAVRFDENDVRPMGRNARGVKGMTLEDGQSVIAMLVAEDEQQSVLTATENGYGKRTSITEYTRHGRGTKGMIAIQQSERNGKVVAATLVHADDEIMLITDRGVLVRTRVTEIRELGRATQGVTLISLDEGSRLSGLQRIVENDAQTLIAGSDDGADSPDGEPSAGDSDAADPAR</sequence>
<evidence type="ECO:0000256" key="1">
    <source>
        <dbReference type="ARBA" id="ARBA00000185"/>
    </source>
</evidence>
<keyword evidence="4 8" id="KW-0067">ATP-binding</keyword>
<dbReference type="SUPFAM" id="SSF101904">
    <property type="entry name" value="GyrA/ParC C-terminal domain-like"/>
    <property type="match status" value="1"/>
</dbReference>
<dbReference type="InterPro" id="IPR005743">
    <property type="entry name" value="GyrA"/>
</dbReference>
<feature type="active site" description="O-(5'-phospho-DNA)-tyrosine intermediate" evidence="8 9">
    <location>
        <position position="122"/>
    </location>
</feature>
<dbReference type="GO" id="GO:0006261">
    <property type="term" value="P:DNA-templated DNA replication"/>
    <property type="evidence" value="ECO:0007669"/>
    <property type="project" value="UniProtKB-UniRule"/>
</dbReference>
<name>A0A7V8JPH4_9BURK</name>
<feature type="compositionally biased region" description="Low complexity" evidence="10">
    <location>
        <begin position="878"/>
        <end position="892"/>
    </location>
</feature>
<comment type="similarity">
    <text evidence="2 8">Belongs to the type II topoisomerase GyrA/ParC subunit family.</text>
</comment>
<comment type="subcellular location">
    <subcellularLocation>
        <location evidence="8">Cytoplasm</location>
    </subcellularLocation>
</comment>
<dbReference type="PROSITE" id="PS52040">
    <property type="entry name" value="TOPO_IIA"/>
    <property type="match status" value="1"/>
</dbReference>
<evidence type="ECO:0000256" key="6">
    <source>
        <dbReference type="ARBA" id="ARBA00023125"/>
    </source>
</evidence>
<dbReference type="AlphaFoldDB" id="A0A7V8JPH4"/>
<dbReference type="InterPro" id="IPR013757">
    <property type="entry name" value="Topo_IIA_A_a_sf"/>
</dbReference>
<evidence type="ECO:0000256" key="10">
    <source>
        <dbReference type="SAM" id="MobiDB-lite"/>
    </source>
</evidence>
<protein>
    <recommendedName>
        <fullName evidence="8">DNA gyrase subunit A</fullName>
        <ecNumber evidence="8">5.6.2.2</ecNumber>
    </recommendedName>
</protein>
<gene>
    <name evidence="8 12" type="primary">gyrA</name>
    <name evidence="12" type="ORF">GAK30_03025</name>
</gene>
<dbReference type="GO" id="GO:0003677">
    <property type="term" value="F:DNA binding"/>
    <property type="evidence" value="ECO:0007669"/>
    <property type="project" value="UniProtKB-UniRule"/>
</dbReference>
<evidence type="ECO:0000313" key="13">
    <source>
        <dbReference type="Proteomes" id="UP000461670"/>
    </source>
</evidence>
<dbReference type="PANTHER" id="PTHR43493">
    <property type="entry name" value="DNA GYRASE/TOPOISOMERASE SUBUNIT A"/>
    <property type="match status" value="1"/>
</dbReference>
<evidence type="ECO:0000256" key="9">
    <source>
        <dbReference type="PROSITE-ProRule" id="PRU01384"/>
    </source>
</evidence>
<evidence type="ECO:0000313" key="12">
    <source>
        <dbReference type="EMBL" id="KAF1019628.1"/>
    </source>
</evidence>
<dbReference type="InterPro" id="IPR050220">
    <property type="entry name" value="Type_II_DNA_Topoisomerases"/>
</dbReference>
<dbReference type="Proteomes" id="UP000461670">
    <property type="component" value="Unassembled WGS sequence"/>
</dbReference>
<dbReference type="GO" id="GO:0005737">
    <property type="term" value="C:cytoplasm"/>
    <property type="evidence" value="ECO:0007669"/>
    <property type="project" value="UniProtKB-SubCell"/>
</dbReference>
<dbReference type="GO" id="GO:0005524">
    <property type="term" value="F:ATP binding"/>
    <property type="evidence" value="ECO:0007669"/>
    <property type="project" value="UniProtKB-UniRule"/>
</dbReference>
<dbReference type="Gene3D" id="1.10.268.10">
    <property type="entry name" value="Topoisomerase, domain 3"/>
    <property type="match status" value="1"/>
</dbReference>
<evidence type="ECO:0000256" key="2">
    <source>
        <dbReference type="ARBA" id="ARBA00008263"/>
    </source>
</evidence>
<dbReference type="FunFam" id="3.90.199.10:FF:000001">
    <property type="entry name" value="DNA gyrase subunit A"/>
    <property type="match status" value="1"/>
</dbReference>
<dbReference type="GO" id="GO:0009330">
    <property type="term" value="C:DNA topoisomerase type II (double strand cut, ATP-hydrolyzing) complex"/>
    <property type="evidence" value="ECO:0007669"/>
    <property type="project" value="TreeGrafter"/>
</dbReference>
<keyword evidence="6 8" id="KW-0238">DNA-binding</keyword>
<dbReference type="NCBIfam" id="TIGR01063">
    <property type="entry name" value="gyrA"/>
    <property type="match status" value="1"/>
</dbReference>
<dbReference type="InterPro" id="IPR013758">
    <property type="entry name" value="Topo_IIA_A/C_ab"/>
</dbReference>
<evidence type="ECO:0000256" key="5">
    <source>
        <dbReference type="ARBA" id="ARBA00023029"/>
    </source>
</evidence>
<dbReference type="Pfam" id="PF03989">
    <property type="entry name" value="DNA_gyraseA_C"/>
    <property type="match status" value="6"/>
</dbReference>
<dbReference type="InterPro" id="IPR013760">
    <property type="entry name" value="Topo_IIA-like_dom_sf"/>
</dbReference>
<feature type="region of interest" description="Disordered" evidence="10">
    <location>
        <begin position="865"/>
        <end position="892"/>
    </location>
</feature>
<dbReference type="FunFam" id="2.120.10.90:FF:000004">
    <property type="entry name" value="DNA gyrase subunit A"/>
    <property type="match status" value="1"/>
</dbReference>
<dbReference type="InterPro" id="IPR002205">
    <property type="entry name" value="Topo_IIA_dom_A"/>
</dbReference>
<dbReference type="InterPro" id="IPR035516">
    <property type="entry name" value="Gyrase/topoIV_suA_C"/>
</dbReference>
<keyword evidence="3 8" id="KW-0547">Nucleotide-binding</keyword>
<evidence type="ECO:0000256" key="3">
    <source>
        <dbReference type="ARBA" id="ARBA00022741"/>
    </source>
</evidence>
<dbReference type="EC" id="5.6.2.2" evidence="8"/>
<dbReference type="HAMAP" id="MF_01897">
    <property type="entry name" value="GyrA"/>
    <property type="match status" value="1"/>
</dbReference>
<accession>A0A7V8JPH4</accession>
<dbReference type="SUPFAM" id="SSF56719">
    <property type="entry name" value="Type II DNA topoisomerase"/>
    <property type="match status" value="1"/>
</dbReference>
<dbReference type="Gene3D" id="2.120.10.90">
    <property type="entry name" value="DNA gyrase/topoisomerase IV, subunit A, C-terminal"/>
    <property type="match status" value="1"/>
</dbReference>
<reference evidence="13" key="1">
    <citation type="journal article" date="2020" name="MBio">
        <title>Horizontal gene transfer to a defensive symbiont with a reduced genome amongst a multipartite beetle microbiome.</title>
        <authorList>
            <person name="Waterworth S.C."/>
            <person name="Florez L.V."/>
            <person name="Rees E.R."/>
            <person name="Hertweck C."/>
            <person name="Kaltenpoth M."/>
            <person name="Kwan J.C."/>
        </authorList>
    </citation>
    <scope>NUCLEOTIDE SEQUENCE [LARGE SCALE GENOMIC DNA]</scope>
</reference>
<dbReference type="CDD" id="cd00187">
    <property type="entry name" value="TOP4c"/>
    <property type="match status" value="1"/>
</dbReference>
<keyword evidence="5 8" id="KW-0799">Topoisomerase</keyword>
<dbReference type="NCBIfam" id="NF004043">
    <property type="entry name" value="PRK05560.1"/>
    <property type="match status" value="1"/>
</dbReference>
<evidence type="ECO:0000256" key="8">
    <source>
        <dbReference type="HAMAP-Rule" id="MF_01897"/>
    </source>
</evidence>
<dbReference type="Pfam" id="PF00521">
    <property type="entry name" value="DNA_topoisoIV"/>
    <property type="match status" value="1"/>
</dbReference>
<evidence type="ECO:0000259" key="11">
    <source>
        <dbReference type="PROSITE" id="PS52040"/>
    </source>
</evidence>
<dbReference type="InterPro" id="IPR006691">
    <property type="entry name" value="GyrA/parC_rep"/>
</dbReference>
<dbReference type="NCBIfam" id="NF004044">
    <property type="entry name" value="PRK05561.1"/>
    <property type="match status" value="1"/>
</dbReference>
<feature type="short sequence motif" description="GyrA-box" evidence="8">
    <location>
        <begin position="573"/>
        <end position="579"/>
    </location>
</feature>
<dbReference type="GO" id="GO:0006265">
    <property type="term" value="P:DNA topological change"/>
    <property type="evidence" value="ECO:0007669"/>
    <property type="project" value="UniProtKB-UniRule"/>
</dbReference>
<evidence type="ECO:0000256" key="4">
    <source>
        <dbReference type="ARBA" id="ARBA00022840"/>
    </source>
</evidence>
<feature type="domain" description="Topo IIA-type catalytic" evidence="11">
    <location>
        <begin position="34"/>
        <end position="546"/>
    </location>
</feature>
<dbReference type="GO" id="GO:0005694">
    <property type="term" value="C:chromosome"/>
    <property type="evidence" value="ECO:0007669"/>
    <property type="project" value="InterPro"/>
</dbReference>
<dbReference type="EMBL" id="WNDQ01000051">
    <property type="protein sequence ID" value="KAF1019628.1"/>
    <property type="molecule type" value="Genomic_DNA"/>
</dbReference>
<proteinExistence type="inferred from homology"/>
<keyword evidence="8" id="KW-0963">Cytoplasm</keyword>
<comment type="miscellaneous">
    <text evidence="8">Few gyrases are as efficient as E.coli at forming negative supercoils. Not all organisms have 2 type II topoisomerases; in organisms with a single type II topoisomerase this enzyme also has to decatenate newly replicated chromosomes.</text>
</comment>
<comment type="caution">
    <text evidence="12">The sequence shown here is derived from an EMBL/GenBank/DDBJ whole genome shotgun (WGS) entry which is preliminary data.</text>
</comment>
<comment type="function">
    <text evidence="8">A type II topoisomerase that negatively supercoils closed circular double-stranded (ds) DNA in an ATP-dependent manner to modulate DNA topology and maintain chromosomes in an underwound state. Negative supercoiling favors strand separation, and DNA replication, transcription, recombination and repair, all of which involve strand separation. Also able to catalyze the interconversion of other topological isomers of dsDNA rings, including catenanes and knotted rings. Type II topoisomerases break and join 2 DNA strands simultaneously in an ATP-dependent manner.</text>
</comment>